<keyword evidence="12" id="KW-1185">Reference proteome</keyword>
<dbReference type="SMART" id="SM00744">
    <property type="entry name" value="RINGv"/>
    <property type="match status" value="1"/>
</dbReference>
<dbReference type="SUPFAM" id="SSF57850">
    <property type="entry name" value="RING/U-box"/>
    <property type="match status" value="1"/>
</dbReference>
<evidence type="ECO:0000256" key="3">
    <source>
        <dbReference type="ARBA" id="ARBA00022723"/>
    </source>
</evidence>
<comment type="caution">
    <text evidence="11">The sequence shown here is derived from an EMBL/GenBank/DDBJ whole genome shotgun (WGS) entry which is preliminary data.</text>
</comment>
<evidence type="ECO:0000313" key="11">
    <source>
        <dbReference type="EMBL" id="ROW04481.1"/>
    </source>
</evidence>
<evidence type="ECO:0000256" key="6">
    <source>
        <dbReference type="ARBA" id="ARBA00022989"/>
    </source>
</evidence>
<dbReference type="InterPro" id="IPR013083">
    <property type="entry name" value="Znf_RING/FYVE/PHD"/>
</dbReference>
<feature type="compositionally biased region" description="Basic and acidic residues" evidence="9">
    <location>
        <begin position="551"/>
        <end position="565"/>
    </location>
</feature>
<keyword evidence="4 8" id="KW-0863">Zinc-finger</keyword>
<keyword evidence="6" id="KW-1133">Transmembrane helix</keyword>
<keyword evidence="2" id="KW-0812">Transmembrane</keyword>
<feature type="region of interest" description="Disordered" evidence="9">
    <location>
        <begin position="389"/>
        <end position="458"/>
    </location>
</feature>
<dbReference type="InterPro" id="IPR001841">
    <property type="entry name" value="Znf_RING"/>
</dbReference>
<feature type="compositionally biased region" description="Low complexity" evidence="9">
    <location>
        <begin position="425"/>
        <end position="448"/>
    </location>
</feature>
<proteinExistence type="predicted"/>
<evidence type="ECO:0000259" key="10">
    <source>
        <dbReference type="PROSITE" id="PS50089"/>
    </source>
</evidence>
<keyword evidence="3" id="KW-0479">Metal-binding</keyword>
<dbReference type="STRING" id="356882.A0A423WM51"/>
<dbReference type="Proteomes" id="UP000283895">
    <property type="component" value="Unassembled WGS sequence"/>
</dbReference>
<protein>
    <recommendedName>
        <fullName evidence="10">RING-type domain-containing protein</fullName>
    </recommendedName>
</protein>
<dbReference type="InterPro" id="IPR011016">
    <property type="entry name" value="Znf_RING-CH"/>
</dbReference>
<sequence length="565" mass="62177">MSSPSSSSSTNTDTNEASVSSLASSNHQPAMSSSSSATTTNATPTPPPQLQRTQTDPNLRSCFICLQTPAETPKAVWVNACPCSLEAHEDCMLRWISEHERESTKTLRCPACKGKIQTTEPKDRFVGIRDHLHKMYSRMTPAILLGIVTGCSMAGSSYYGMLSMCVFAGPGPALGWLGLGRALADRRINPGIPWYRWKAGWEFCFRFWLLNFIAPALMIQKALPSQLVDMLTLPASVLYGASLVLRDDMPTWPPSPAWVLTVMPWISFSYNRIYHDFCGRYERRLNKALRGRGLPNEELPAVAANEGGQQGNGMAEDPVAVDEGDEGYMAQALRVGNAVLNLLGDEDNEQEVVAEIELQLQPGEDEQAVIQELQDELNDQGIVVVEEEPAGDDRGQASESQSDSEPAGQDQAAAGPPPPDRADAGADNNNNNNNEAAPANNNDNQAQEEPIRERNGTSTTLTELVNGVVTALTFPLVCWGAGEVLRYTIPEHWVTRPHPRVVTGLLQEQWGRSLIGGMVFVVARDMVNLYTKHRRVQVRKHRRVRNVPRRRPQELRERQEGAAGS</sequence>
<dbReference type="Gene3D" id="3.30.40.10">
    <property type="entry name" value="Zinc/RING finger domain, C3HC4 (zinc finger)"/>
    <property type="match status" value="1"/>
</dbReference>
<feature type="compositionally biased region" description="Low complexity" evidence="9">
    <location>
        <begin position="29"/>
        <end position="43"/>
    </location>
</feature>
<accession>A0A423WM51</accession>
<feature type="region of interest" description="Disordered" evidence="9">
    <location>
        <begin position="1"/>
        <end position="55"/>
    </location>
</feature>
<evidence type="ECO:0000256" key="8">
    <source>
        <dbReference type="PROSITE-ProRule" id="PRU00175"/>
    </source>
</evidence>
<dbReference type="AlphaFoldDB" id="A0A423WM51"/>
<evidence type="ECO:0000313" key="12">
    <source>
        <dbReference type="Proteomes" id="UP000283895"/>
    </source>
</evidence>
<evidence type="ECO:0000256" key="9">
    <source>
        <dbReference type="SAM" id="MobiDB-lite"/>
    </source>
</evidence>
<dbReference type="GO" id="GO:0008270">
    <property type="term" value="F:zinc ion binding"/>
    <property type="evidence" value="ECO:0007669"/>
    <property type="project" value="UniProtKB-KW"/>
</dbReference>
<evidence type="ECO:0000256" key="2">
    <source>
        <dbReference type="ARBA" id="ARBA00022692"/>
    </source>
</evidence>
<feature type="compositionally biased region" description="Low complexity" evidence="9">
    <location>
        <begin position="405"/>
        <end position="414"/>
    </location>
</feature>
<organism evidence="11 12">
    <name type="scientific">Cytospora schulzeri</name>
    <dbReference type="NCBI Taxonomy" id="448051"/>
    <lineage>
        <taxon>Eukaryota</taxon>
        <taxon>Fungi</taxon>
        <taxon>Dikarya</taxon>
        <taxon>Ascomycota</taxon>
        <taxon>Pezizomycotina</taxon>
        <taxon>Sordariomycetes</taxon>
        <taxon>Sordariomycetidae</taxon>
        <taxon>Diaporthales</taxon>
        <taxon>Cytosporaceae</taxon>
        <taxon>Cytospora</taxon>
    </lineage>
</organism>
<dbReference type="PANTHER" id="PTHR46283">
    <property type="entry name" value="E3 UBIQUITIN-PROTEIN LIGASE MARCH5"/>
    <property type="match status" value="1"/>
</dbReference>
<feature type="region of interest" description="Disordered" evidence="9">
    <location>
        <begin position="540"/>
        <end position="565"/>
    </location>
</feature>
<dbReference type="GO" id="GO:0016020">
    <property type="term" value="C:membrane"/>
    <property type="evidence" value="ECO:0007669"/>
    <property type="project" value="UniProtKB-SubCell"/>
</dbReference>
<dbReference type="EMBL" id="LKEA01000014">
    <property type="protein sequence ID" value="ROW04481.1"/>
    <property type="molecule type" value="Genomic_DNA"/>
</dbReference>
<evidence type="ECO:0000256" key="5">
    <source>
        <dbReference type="ARBA" id="ARBA00022833"/>
    </source>
</evidence>
<feature type="compositionally biased region" description="Polar residues" evidence="9">
    <location>
        <begin position="10"/>
        <end position="28"/>
    </location>
</feature>
<reference evidence="11 12" key="1">
    <citation type="submission" date="2015-09" db="EMBL/GenBank/DDBJ databases">
        <title>Host preference determinants of Valsa canker pathogens revealed by comparative genomics.</title>
        <authorList>
            <person name="Yin Z."/>
            <person name="Huang L."/>
        </authorList>
    </citation>
    <scope>NUCLEOTIDE SEQUENCE [LARGE SCALE GENOMIC DNA]</scope>
    <source>
        <strain evidence="11 12">03-1</strain>
    </source>
</reference>
<feature type="domain" description="RING-type" evidence="10">
    <location>
        <begin position="62"/>
        <end position="113"/>
    </location>
</feature>
<evidence type="ECO:0000256" key="1">
    <source>
        <dbReference type="ARBA" id="ARBA00004141"/>
    </source>
</evidence>
<keyword evidence="5" id="KW-0862">Zinc</keyword>
<keyword evidence="7" id="KW-0472">Membrane</keyword>
<dbReference type="OrthoDB" id="5817083at2759"/>
<evidence type="ECO:0000256" key="4">
    <source>
        <dbReference type="ARBA" id="ARBA00022771"/>
    </source>
</evidence>
<dbReference type="PROSITE" id="PS50089">
    <property type="entry name" value="ZF_RING_2"/>
    <property type="match status" value="1"/>
</dbReference>
<feature type="compositionally biased region" description="Basic residues" evidence="9">
    <location>
        <begin position="540"/>
        <end position="550"/>
    </location>
</feature>
<name>A0A423WM51_9PEZI</name>
<evidence type="ECO:0000256" key="7">
    <source>
        <dbReference type="ARBA" id="ARBA00023136"/>
    </source>
</evidence>
<comment type="subcellular location">
    <subcellularLocation>
        <location evidence="1">Membrane</location>
        <topology evidence="1">Multi-pass membrane protein</topology>
    </subcellularLocation>
</comment>
<gene>
    <name evidence="11" type="ORF">VMCG_05063</name>
</gene>